<feature type="region of interest" description="Disordered" evidence="1">
    <location>
        <begin position="1"/>
        <end position="26"/>
    </location>
</feature>
<accession>A0A2G4U8V4</accession>
<dbReference type="EMBL" id="PEHN01000002">
    <property type="protein sequence ID" value="PHZ29156.1"/>
    <property type="molecule type" value="Genomic_DNA"/>
</dbReference>
<dbReference type="SUPFAM" id="SSF101498">
    <property type="entry name" value="Anti-sigma factor FlgM"/>
    <property type="match status" value="1"/>
</dbReference>
<dbReference type="InterPro" id="IPR035890">
    <property type="entry name" value="Anti-sigma-28_factor_FlgM_sf"/>
</dbReference>
<protein>
    <submittedName>
        <fullName evidence="2">Flagellar biosynthesis protein FlgM</fullName>
    </submittedName>
</protein>
<evidence type="ECO:0000256" key="1">
    <source>
        <dbReference type="SAM" id="MobiDB-lite"/>
    </source>
</evidence>
<evidence type="ECO:0000313" key="2">
    <source>
        <dbReference type="EMBL" id="PHZ29156.1"/>
    </source>
</evidence>
<dbReference type="AlphaFoldDB" id="A0A2G4U8V4"/>
<dbReference type="Proteomes" id="UP000229378">
    <property type="component" value="Unassembled WGS sequence"/>
</dbReference>
<evidence type="ECO:0000313" key="3">
    <source>
        <dbReference type="Proteomes" id="UP000229378"/>
    </source>
</evidence>
<name>A0A2G4U8V4_YERBE</name>
<comment type="caution">
    <text evidence="2">The sequence shown here is derived from an EMBL/GenBank/DDBJ whole genome shotgun (WGS) entry which is preliminary data.</text>
</comment>
<keyword evidence="2" id="KW-0966">Cell projection</keyword>
<keyword evidence="2" id="KW-0969">Cilium</keyword>
<sequence>MTTANAPQDLKLRPRTAELSSQSIVSNENSGTQVKLSKLTNQIQTDSSRDIDYDRLAKIQASMDAGELVLDSDKIANVLVQDIFQH</sequence>
<reference evidence="2 3" key="1">
    <citation type="submission" date="2017-10" db="EMBL/GenBank/DDBJ databases">
        <authorList>
            <person name="Banno H."/>
            <person name="Chua N.-H."/>
        </authorList>
    </citation>
    <scope>NUCLEOTIDE SEQUENCE [LARGE SCALE GENOMIC DNA]</scope>
    <source>
        <strain evidence="2 3">SCPM-O-B-7607</strain>
    </source>
</reference>
<gene>
    <name evidence="2" type="ORF">CS533_02990</name>
</gene>
<organism evidence="2 3">
    <name type="scientific">Yersinia bercovieri</name>
    <dbReference type="NCBI Taxonomy" id="634"/>
    <lineage>
        <taxon>Bacteria</taxon>
        <taxon>Pseudomonadati</taxon>
        <taxon>Pseudomonadota</taxon>
        <taxon>Gammaproteobacteria</taxon>
        <taxon>Enterobacterales</taxon>
        <taxon>Yersiniaceae</taxon>
        <taxon>Yersinia</taxon>
    </lineage>
</organism>
<keyword evidence="2" id="KW-0282">Flagellum</keyword>
<proteinExistence type="predicted"/>